<dbReference type="CDD" id="cd12148">
    <property type="entry name" value="fungal_TF_MHR"/>
    <property type="match status" value="1"/>
</dbReference>
<evidence type="ECO:0000256" key="1">
    <source>
        <dbReference type="ARBA" id="ARBA00004123"/>
    </source>
</evidence>
<keyword evidence="5" id="KW-0539">Nucleus</keyword>
<reference evidence="8 9" key="1">
    <citation type="submission" date="2023-01" db="EMBL/GenBank/DDBJ databases">
        <title>Analysis of 21 Apiospora genomes using comparative genomics revels a genus with tremendous synthesis potential of carbohydrate active enzymes and secondary metabolites.</title>
        <authorList>
            <person name="Sorensen T."/>
        </authorList>
    </citation>
    <scope>NUCLEOTIDE SEQUENCE [LARGE SCALE GENOMIC DNA]</scope>
    <source>
        <strain evidence="8 9">CBS 114990</strain>
    </source>
</reference>
<dbReference type="InterPro" id="IPR001138">
    <property type="entry name" value="Zn2Cys6_DnaBD"/>
</dbReference>
<keyword evidence="9" id="KW-1185">Reference proteome</keyword>
<keyword evidence="3" id="KW-0238">DNA-binding</keyword>
<gene>
    <name evidence="8" type="ORF">PG997_014759</name>
</gene>
<dbReference type="PROSITE" id="PS00463">
    <property type="entry name" value="ZN2_CY6_FUNGAL_1"/>
    <property type="match status" value="1"/>
</dbReference>
<dbReference type="Proteomes" id="UP001433268">
    <property type="component" value="Unassembled WGS sequence"/>
</dbReference>
<dbReference type="CDD" id="cd00067">
    <property type="entry name" value="GAL4"/>
    <property type="match status" value="1"/>
</dbReference>
<dbReference type="PANTHER" id="PTHR31845:SF32">
    <property type="entry name" value="MISCELLANEOUS ZN(II)2CYS6 TRANSCRIPTION FACTOR (EUROFUNG)-RELATED"/>
    <property type="match status" value="1"/>
</dbReference>
<comment type="subcellular location">
    <subcellularLocation>
        <location evidence="1">Nucleus</location>
    </subcellularLocation>
</comment>
<feature type="domain" description="Zn(2)-C6 fungal-type" evidence="7">
    <location>
        <begin position="22"/>
        <end position="52"/>
    </location>
</feature>
<keyword evidence="4" id="KW-0804">Transcription</keyword>
<dbReference type="RefSeq" id="XP_066661261.1">
    <property type="nucleotide sequence ID" value="XM_066819073.1"/>
</dbReference>
<evidence type="ECO:0000256" key="2">
    <source>
        <dbReference type="ARBA" id="ARBA00023015"/>
    </source>
</evidence>
<evidence type="ECO:0000313" key="8">
    <source>
        <dbReference type="EMBL" id="KAK8062662.1"/>
    </source>
</evidence>
<dbReference type="Gene3D" id="4.10.240.10">
    <property type="entry name" value="Zn(2)-C6 fungal-type DNA-binding domain"/>
    <property type="match status" value="1"/>
</dbReference>
<dbReference type="InterPro" id="IPR036864">
    <property type="entry name" value="Zn2-C6_fun-type_DNA-bd_sf"/>
</dbReference>
<dbReference type="EMBL" id="JAQQWN010000010">
    <property type="protein sequence ID" value="KAK8062662.1"/>
    <property type="molecule type" value="Genomic_DNA"/>
</dbReference>
<evidence type="ECO:0000259" key="7">
    <source>
        <dbReference type="PROSITE" id="PS00463"/>
    </source>
</evidence>
<evidence type="ECO:0000256" key="3">
    <source>
        <dbReference type="ARBA" id="ARBA00023125"/>
    </source>
</evidence>
<accession>A0ABR1UVG3</accession>
<organism evidence="8 9">
    <name type="scientific">Apiospora hydei</name>
    <dbReference type="NCBI Taxonomy" id="1337664"/>
    <lineage>
        <taxon>Eukaryota</taxon>
        <taxon>Fungi</taxon>
        <taxon>Dikarya</taxon>
        <taxon>Ascomycota</taxon>
        <taxon>Pezizomycotina</taxon>
        <taxon>Sordariomycetes</taxon>
        <taxon>Xylariomycetidae</taxon>
        <taxon>Amphisphaeriales</taxon>
        <taxon>Apiosporaceae</taxon>
        <taxon>Apiospora</taxon>
    </lineage>
</organism>
<sequence length="597" mass="64942">MPSSPPPTATQPYGKASQCPAACSSCAKSKCKCVNRPDGRGCVRCRRLNKPCVPGEYARKAAAQKNNPVGCIAQLESKLDELITALGTGRVASLDVSAPVPAVSGLTGQITSSVPGGATVGFITPLAVPGTTITTTTTPPSPPPPRADLLSAFDFPPDVEDCLHSFCHHMLKYFPFMCPPTDLAWVKRERPFLLLCICAASSRSAPTRLDLGNRIKQIVADKLILGSHGTVSIDILLGLLTFLAWGHDTLLKCGINSFSRFTQLAMMVVFELRLNRPPTQETNMLSINKHSTGSRGSSTHSSEPSTALRGQPEHTLEERRAMLGCFYISAVISSYFGQIDALQWTPYMEESLVVLDHSKECATDESFVHQIRLQLLSREVESIRYLTVPPHSFYLKAFRSSLDSAKNSIPPNLQSDVILLGHVHFAELSILELALSQDIPSTQRVDCLYTCLQVVRAAMDNFLAVPPAENPTKPFPCFVHQARYIKVAVDLSTLEDPAWDKSLARQTVDVLQFLDQVITDIQSISAVGGSCSGDGDLWSATGYLTGVLRVFTAVRAWCASKLAEDGPSLFDQLDPLDMWATSMFSAAAFECPEELFS</sequence>
<protein>
    <recommendedName>
        <fullName evidence="7">Zn(2)-C6 fungal-type domain-containing protein</fullName>
    </recommendedName>
</protein>
<keyword evidence="2" id="KW-0805">Transcription regulation</keyword>
<evidence type="ECO:0000313" key="9">
    <source>
        <dbReference type="Proteomes" id="UP001433268"/>
    </source>
</evidence>
<dbReference type="PANTHER" id="PTHR31845">
    <property type="entry name" value="FINGER DOMAIN PROTEIN, PUTATIVE-RELATED"/>
    <property type="match status" value="1"/>
</dbReference>
<proteinExistence type="predicted"/>
<evidence type="ECO:0000256" key="6">
    <source>
        <dbReference type="SAM" id="MobiDB-lite"/>
    </source>
</evidence>
<name>A0ABR1UVG3_9PEZI</name>
<feature type="compositionally biased region" description="Low complexity" evidence="6">
    <location>
        <begin position="290"/>
        <end position="302"/>
    </location>
</feature>
<evidence type="ECO:0000256" key="5">
    <source>
        <dbReference type="ARBA" id="ARBA00023242"/>
    </source>
</evidence>
<comment type="caution">
    <text evidence="8">The sequence shown here is derived from an EMBL/GenBank/DDBJ whole genome shotgun (WGS) entry which is preliminary data.</text>
</comment>
<evidence type="ECO:0000256" key="4">
    <source>
        <dbReference type="ARBA" id="ARBA00023163"/>
    </source>
</evidence>
<feature type="region of interest" description="Disordered" evidence="6">
    <location>
        <begin position="281"/>
        <end position="313"/>
    </location>
</feature>
<dbReference type="InterPro" id="IPR051089">
    <property type="entry name" value="prtT"/>
</dbReference>
<dbReference type="GeneID" id="92052133"/>